<comment type="similarity">
    <text evidence="1">Belongs to the multicopper oxidase family.</text>
</comment>
<evidence type="ECO:0000313" key="9">
    <source>
        <dbReference type="EMBL" id="THX39092.1"/>
    </source>
</evidence>
<dbReference type="PROSITE" id="PS51257">
    <property type="entry name" value="PROKAR_LIPOPROTEIN"/>
    <property type="match status" value="1"/>
</dbReference>
<gene>
    <name evidence="9" type="ORF">D6D10_04556</name>
</gene>
<dbReference type="SUPFAM" id="SSF49503">
    <property type="entry name" value="Cupredoxins"/>
    <property type="match status" value="3"/>
</dbReference>
<evidence type="ECO:0000313" key="10">
    <source>
        <dbReference type="Proteomes" id="UP000308953"/>
    </source>
</evidence>
<proteinExistence type="inferred from homology"/>
<evidence type="ECO:0000256" key="2">
    <source>
        <dbReference type="ARBA" id="ARBA00022723"/>
    </source>
</evidence>
<dbReference type="InterPro" id="IPR011706">
    <property type="entry name" value="Cu-oxidase_C"/>
</dbReference>
<dbReference type="GO" id="GO:0005507">
    <property type="term" value="F:copper ion binding"/>
    <property type="evidence" value="ECO:0007669"/>
    <property type="project" value="InterPro"/>
</dbReference>
<evidence type="ECO:0000256" key="4">
    <source>
        <dbReference type="ARBA" id="ARBA00023008"/>
    </source>
</evidence>
<dbReference type="PANTHER" id="PTHR11709">
    <property type="entry name" value="MULTI-COPPER OXIDASE"/>
    <property type="match status" value="1"/>
</dbReference>
<accession>A0A4S9EW21</accession>
<dbReference type="GO" id="GO:0016491">
    <property type="term" value="F:oxidoreductase activity"/>
    <property type="evidence" value="ECO:0007669"/>
    <property type="project" value="UniProtKB-KW"/>
</dbReference>
<dbReference type="InterPro" id="IPR011707">
    <property type="entry name" value="Cu-oxidase-like_N"/>
</dbReference>
<name>A0A4S9EW21_AURPU</name>
<dbReference type="Pfam" id="PF00394">
    <property type="entry name" value="Cu-oxidase"/>
    <property type="match status" value="1"/>
</dbReference>
<keyword evidence="3" id="KW-0560">Oxidoreductase</keyword>
<evidence type="ECO:0000256" key="3">
    <source>
        <dbReference type="ARBA" id="ARBA00023002"/>
    </source>
</evidence>
<comment type="caution">
    <text evidence="9">The sequence shown here is derived from an EMBL/GenBank/DDBJ whole genome shotgun (WGS) entry which is preliminary data.</text>
</comment>
<dbReference type="Proteomes" id="UP000308953">
    <property type="component" value="Unassembled WGS sequence"/>
</dbReference>
<keyword evidence="5" id="KW-1133">Transmembrane helix</keyword>
<dbReference type="InterPro" id="IPR045087">
    <property type="entry name" value="Cu-oxidase_fam"/>
</dbReference>
<dbReference type="InterPro" id="IPR008972">
    <property type="entry name" value="Cupredoxin"/>
</dbReference>
<organism evidence="9 10">
    <name type="scientific">Aureobasidium pullulans</name>
    <name type="common">Black yeast</name>
    <name type="synonym">Pullularia pullulans</name>
    <dbReference type="NCBI Taxonomy" id="5580"/>
    <lineage>
        <taxon>Eukaryota</taxon>
        <taxon>Fungi</taxon>
        <taxon>Dikarya</taxon>
        <taxon>Ascomycota</taxon>
        <taxon>Pezizomycotina</taxon>
        <taxon>Dothideomycetes</taxon>
        <taxon>Dothideomycetidae</taxon>
        <taxon>Dothideales</taxon>
        <taxon>Saccotheciaceae</taxon>
        <taxon>Aureobasidium</taxon>
    </lineage>
</organism>
<keyword evidence="5" id="KW-0472">Membrane</keyword>
<dbReference type="AlphaFoldDB" id="A0A4S9EW21"/>
<sequence length="604" mass="68134">MKLDDFKGLPCYLQLLSDRTIMFFPYLWFLSCIAVQATLVRKHDEAFMPDFSLRITVKNISQGCFIRESVVVNGTSPGPTLRIKPNKVSWIRVYNDMADQNLTMHWHGLSQRMAIFSDGTPVSQWPIAPMHYFDYEILPGESDAGTSFYHSHVGFQAVTANGALIVEDVRSPPYHYDGERILQLTDYFNKTDSVIEQGLTSNPFVWSGETNGVLINGVGVGIGKQNDSSCKLPVVDVLPGKTYRFRIIGATALSHVSMAFESHENLTIIAADARYTQPHNVSHIQVGSGQRFDILLKTKTIDELKGLNRTHFWIQFETRDRPSVYRGYASLRYTIPGAKRVITPPAPSTPPLSLPNTTYSWLEYSLQPLVPNDFPTAAEVTRRVTMTVQQFQNGSIYWSQNGLNWTDTQTRTPMLIDIYKRGDAAMPNHTRALQNNNWDPITKFWSAEIDEVLEMIIQNTGSLVKNAGGLDIHPFHAHGGHFWDIGCGDGMYDVVANEEKLKGYQPVLRDTTMLYRYADVGEAGKYASWRGWRVRVNQPGVYVIHCHIWQHMVMGWVFGTSASEIQNIPYNDISGYLDFGGNAYGSAALYPEVVEYFKNVGPEI</sequence>
<dbReference type="PANTHER" id="PTHR11709:SF394">
    <property type="entry name" value="FI03373P-RELATED"/>
    <property type="match status" value="1"/>
</dbReference>
<feature type="transmembrane region" description="Helical" evidence="5">
    <location>
        <begin position="20"/>
        <end position="40"/>
    </location>
</feature>
<evidence type="ECO:0000259" key="7">
    <source>
        <dbReference type="Pfam" id="PF07731"/>
    </source>
</evidence>
<evidence type="ECO:0000256" key="1">
    <source>
        <dbReference type="ARBA" id="ARBA00010609"/>
    </source>
</evidence>
<dbReference type="EMBL" id="QZAV01000081">
    <property type="protein sequence ID" value="THX39092.1"/>
    <property type="molecule type" value="Genomic_DNA"/>
</dbReference>
<dbReference type="InterPro" id="IPR001117">
    <property type="entry name" value="Cu-oxidase_2nd"/>
</dbReference>
<dbReference type="Pfam" id="PF07731">
    <property type="entry name" value="Cu-oxidase_2"/>
    <property type="match status" value="1"/>
</dbReference>
<protein>
    <submittedName>
        <fullName evidence="9">L-ascorbate oxidase</fullName>
    </submittedName>
</protein>
<dbReference type="CDD" id="cd13873">
    <property type="entry name" value="CuRO_2_AAO_like_2"/>
    <property type="match status" value="1"/>
</dbReference>
<keyword evidence="5" id="KW-0812">Transmembrane</keyword>
<feature type="domain" description="Plastocyanin-like" evidence="8">
    <location>
        <begin position="56"/>
        <end position="168"/>
    </location>
</feature>
<dbReference type="NCBIfam" id="TIGR03390">
    <property type="entry name" value="ascorbOXfungal"/>
    <property type="match status" value="1"/>
</dbReference>
<feature type="domain" description="Plastocyanin-like" evidence="7">
    <location>
        <begin position="413"/>
        <end position="556"/>
    </location>
</feature>
<dbReference type="InterPro" id="IPR017762">
    <property type="entry name" value="Multicopper_oxidase_fun"/>
</dbReference>
<evidence type="ECO:0000256" key="5">
    <source>
        <dbReference type="SAM" id="Phobius"/>
    </source>
</evidence>
<reference evidence="9 10" key="1">
    <citation type="submission" date="2018-10" db="EMBL/GenBank/DDBJ databases">
        <title>Fifty Aureobasidium pullulans genomes reveal a recombining polyextremotolerant generalist.</title>
        <authorList>
            <person name="Gostincar C."/>
            <person name="Turk M."/>
            <person name="Zajc J."/>
            <person name="Gunde-Cimerman N."/>
        </authorList>
    </citation>
    <scope>NUCLEOTIDE SEQUENCE [LARGE SCALE GENOMIC DNA]</scope>
    <source>
        <strain evidence="9 10">EXF-9785</strain>
    </source>
</reference>
<evidence type="ECO:0000259" key="8">
    <source>
        <dbReference type="Pfam" id="PF07732"/>
    </source>
</evidence>
<keyword evidence="4" id="KW-0186">Copper</keyword>
<dbReference type="Pfam" id="PF07732">
    <property type="entry name" value="Cu-oxidase_3"/>
    <property type="match status" value="1"/>
</dbReference>
<feature type="domain" description="Plastocyanin-like" evidence="6">
    <location>
        <begin position="180"/>
        <end position="300"/>
    </location>
</feature>
<evidence type="ECO:0000259" key="6">
    <source>
        <dbReference type="Pfam" id="PF00394"/>
    </source>
</evidence>
<dbReference type="Gene3D" id="2.60.40.420">
    <property type="entry name" value="Cupredoxins - blue copper proteins"/>
    <property type="match status" value="3"/>
</dbReference>
<keyword evidence="2" id="KW-0479">Metal-binding</keyword>